<feature type="compositionally biased region" description="Polar residues" evidence="1">
    <location>
        <begin position="1"/>
        <end position="12"/>
    </location>
</feature>
<gene>
    <name evidence="5" type="ORF">A8L58_13405</name>
    <name evidence="4" type="ORF">AXH35_11955</name>
</gene>
<evidence type="ECO:0000256" key="1">
    <source>
        <dbReference type="SAM" id="MobiDB-lite"/>
    </source>
</evidence>
<dbReference type="InterPro" id="IPR011249">
    <property type="entry name" value="Metalloenz_LuxS/M16"/>
</dbReference>
<proteinExistence type="predicted"/>
<dbReference type="Pfam" id="PF05193">
    <property type="entry name" value="Peptidase_M16_C"/>
    <property type="match status" value="1"/>
</dbReference>
<dbReference type="GO" id="GO:0046872">
    <property type="term" value="F:metal ion binding"/>
    <property type="evidence" value="ECO:0007669"/>
    <property type="project" value="InterPro"/>
</dbReference>
<evidence type="ECO:0000313" key="7">
    <source>
        <dbReference type="Proteomes" id="UP000178666"/>
    </source>
</evidence>
<sequence>MSSNSASGTVNPLNDRPEVSAASPWTFPEATVEALGSGLEVVRVEMPGQQVVTAELAMDVPLAAEPRATEGIANLVLSTSDEGTTVHPGAEMAEAMERIGASYDGSCGLTATHAGIDVPRSNLHEALELLAEVVRSTALADDDVMRQVAQGRAGLAQAAQSGPALAGLAAARAVWPLNHRAARPTGGTESSLDAVTPAAVRAFHEAMWRPAGGVLVLAGEGASSVGAEAFEDWTGTREGLGSEEEPVRAESGAAGNRRRVMLVDRPDAVQADLRVQALVPGRDDPLWAALKVACGALGGTFGSRLNTVLREEKGWSYGVSVFAQALRTGGLATMGGAFRTEVAAQALVTGLELLDPTSRPLEEAEVTAARDNAVGVAPLQYDTASSVAHQVSVLEMAGLSAGWVDDHMAAMASVDADAANRAWTELMSPAVWRIGMAGNAAELAPALEGAGFEVEVVGPGDLLG</sequence>
<name>A0AAC9FCA0_9ACTN</name>
<keyword evidence="7" id="KW-1185">Reference proteome</keyword>
<organism evidence="4 6">
    <name type="scientific">Acidipropionibacterium acidipropionici</name>
    <dbReference type="NCBI Taxonomy" id="1748"/>
    <lineage>
        <taxon>Bacteria</taxon>
        <taxon>Bacillati</taxon>
        <taxon>Actinomycetota</taxon>
        <taxon>Actinomycetes</taxon>
        <taxon>Propionibacteriales</taxon>
        <taxon>Propionibacteriaceae</taxon>
        <taxon>Acidipropionibacterium</taxon>
    </lineage>
</organism>
<dbReference type="InterPro" id="IPR007863">
    <property type="entry name" value="Peptidase_M16_C"/>
</dbReference>
<dbReference type="InterPro" id="IPR050361">
    <property type="entry name" value="MPP/UQCRC_Complex"/>
</dbReference>
<evidence type="ECO:0000259" key="2">
    <source>
        <dbReference type="Pfam" id="PF00675"/>
    </source>
</evidence>
<dbReference type="AlphaFoldDB" id="A0AAC9FCA0"/>
<dbReference type="Proteomes" id="UP000178666">
    <property type="component" value="Chromosome"/>
</dbReference>
<protein>
    <submittedName>
        <fullName evidence="4">Peptidase M16</fullName>
    </submittedName>
</protein>
<feature type="domain" description="Peptidase M16 N-terminal" evidence="2">
    <location>
        <begin position="41"/>
        <end position="150"/>
    </location>
</feature>
<dbReference type="PANTHER" id="PTHR11851">
    <property type="entry name" value="METALLOPROTEASE"/>
    <property type="match status" value="1"/>
</dbReference>
<feature type="region of interest" description="Disordered" evidence="1">
    <location>
        <begin position="1"/>
        <end position="24"/>
    </location>
</feature>
<reference evidence="5 7" key="1">
    <citation type="journal article" date="2016" name="Plant Dis.">
        <title>Improved production of propionic acid using genome shuffling.</title>
        <authorList>
            <person name="Luna-Flores C.H."/>
            <person name="Palfreyman R.W."/>
            <person name="Kromer J.O."/>
            <person name="Nielsen L.K."/>
            <person name="Marcellin E."/>
        </authorList>
    </citation>
    <scope>NUCLEOTIDE SEQUENCE [LARGE SCALE GENOMIC DNA]</scope>
    <source>
        <strain evidence="5 7">F3E8</strain>
    </source>
</reference>
<dbReference type="EMBL" id="CP015970">
    <property type="protein sequence ID" value="AOZ47504.1"/>
    <property type="molecule type" value="Genomic_DNA"/>
</dbReference>
<dbReference type="Pfam" id="PF00675">
    <property type="entry name" value="Peptidase_M16"/>
    <property type="match status" value="1"/>
</dbReference>
<dbReference type="EMBL" id="CP014352">
    <property type="protein sequence ID" value="AMS06041.1"/>
    <property type="molecule type" value="Genomic_DNA"/>
</dbReference>
<dbReference type="PANTHER" id="PTHR11851:SF224">
    <property type="entry name" value="PROCESSING PROTEASE"/>
    <property type="match status" value="1"/>
</dbReference>
<dbReference type="InterPro" id="IPR011765">
    <property type="entry name" value="Pept_M16_N"/>
</dbReference>
<accession>A0AAC9FCA0</accession>
<dbReference type="Gene3D" id="3.30.830.10">
    <property type="entry name" value="Metalloenzyme, LuxS/M16 peptidase-like"/>
    <property type="match status" value="2"/>
</dbReference>
<feature type="domain" description="Peptidase M16 C-terminal" evidence="3">
    <location>
        <begin position="195"/>
        <end position="370"/>
    </location>
</feature>
<evidence type="ECO:0000313" key="5">
    <source>
        <dbReference type="EMBL" id="AOZ47504.1"/>
    </source>
</evidence>
<evidence type="ECO:0000313" key="6">
    <source>
        <dbReference type="Proteomes" id="UP000075221"/>
    </source>
</evidence>
<dbReference type="SUPFAM" id="SSF63411">
    <property type="entry name" value="LuxS/MPP-like metallohydrolase"/>
    <property type="match status" value="2"/>
</dbReference>
<dbReference type="Proteomes" id="UP000075221">
    <property type="component" value="Chromosome"/>
</dbReference>
<reference evidence="4 6" key="2">
    <citation type="submission" date="2016-02" db="EMBL/GenBank/DDBJ databases">
        <title>Complete Genome Sequence of Propionibacterium acidipropionici ATCC 55737.</title>
        <authorList>
            <person name="Luna Flores C.H."/>
            <person name="Nielsen L.K."/>
            <person name="Marcellin E."/>
        </authorList>
    </citation>
    <scope>NUCLEOTIDE SEQUENCE [LARGE SCALE GENOMIC DNA]</scope>
    <source>
        <strain evidence="4 6">ATCC 55737</strain>
    </source>
</reference>
<evidence type="ECO:0000313" key="4">
    <source>
        <dbReference type="EMBL" id="AMS06041.1"/>
    </source>
</evidence>
<evidence type="ECO:0000259" key="3">
    <source>
        <dbReference type="Pfam" id="PF05193"/>
    </source>
</evidence>